<name>A0AAJ2C0B1_ACIDE</name>
<dbReference type="AlphaFoldDB" id="A0AAJ2C0B1"/>
<gene>
    <name evidence="4" type="ORF">J2W88_002948</name>
    <name evidence="5" type="ORF">J2W93_003736</name>
</gene>
<evidence type="ECO:0000313" key="5">
    <source>
        <dbReference type="EMBL" id="MDR6838889.1"/>
    </source>
</evidence>
<proteinExistence type="predicted"/>
<dbReference type="Gene3D" id="3.40.630.30">
    <property type="match status" value="1"/>
</dbReference>
<evidence type="ECO:0000313" key="4">
    <source>
        <dbReference type="EMBL" id="MDR6767667.1"/>
    </source>
</evidence>
<dbReference type="SUPFAM" id="SSF55729">
    <property type="entry name" value="Acyl-CoA N-acyltransferases (Nat)"/>
    <property type="match status" value="1"/>
</dbReference>
<dbReference type="Proteomes" id="UP001249076">
    <property type="component" value="Unassembled WGS sequence"/>
</dbReference>
<evidence type="ECO:0000313" key="7">
    <source>
        <dbReference type="Proteomes" id="UP001253458"/>
    </source>
</evidence>
<keyword evidence="6" id="KW-1185">Reference proteome</keyword>
<dbReference type="InterPro" id="IPR050832">
    <property type="entry name" value="Bact_Acetyltransf"/>
</dbReference>
<dbReference type="EMBL" id="JAVDTL010000004">
    <property type="protein sequence ID" value="MDR6767667.1"/>
    <property type="molecule type" value="Genomic_DNA"/>
</dbReference>
<keyword evidence="2" id="KW-0012">Acyltransferase</keyword>
<feature type="domain" description="N-acetyltransferase" evidence="3">
    <location>
        <begin position="7"/>
        <end position="178"/>
    </location>
</feature>
<accession>A0AAJ2C0B1</accession>
<keyword evidence="1" id="KW-0808">Transferase</keyword>
<dbReference type="GO" id="GO:0005840">
    <property type="term" value="C:ribosome"/>
    <property type="evidence" value="ECO:0007669"/>
    <property type="project" value="UniProtKB-KW"/>
</dbReference>
<protein>
    <submittedName>
        <fullName evidence="4">Ribosomal protein S18 acetylase RimI-like enzyme</fullName>
    </submittedName>
</protein>
<evidence type="ECO:0000313" key="6">
    <source>
        <dbReference type="Proteomes" id="UP001249076"/>
    </source>
</evidence>
<keyword evidence="4" id="KW-0689">Ribosomal protein</keyword>
<dbReference type="PROSITE" id="PS51186">
    <property type="entry name" value="GNAT"/>
    <property type="match status" value="1"/>
</dbReference>
<evidence type="ECO:0000256" key="2">
    <source>
        <dbReference type="ARBA" id="ARBA00023315"/>
    </source>
</evidence>
<reference evidence="4 6" key="1">
    <citation type="submission" date="2023-07" db="EMBL/GenBank/DDBJ databases">
        <title>Sorghum-associated microbial communities from plants grown in Nebraska, USA.</title>
        <authorList>
            <person name="Schachtman D."/>
        </authorList>
    </citation>
    <scope>NUCLEOTIDE SEQUENCE</scope>
    <source>
        <strain evidence="5 6">BE105</strain>
        <strain evidence="4">BE69</strain>
    </source>
</reference>
<organism evidence="4 7">
    <name type="scientific">Acidovorax delafieldii</name>
    <name type="common">Pseudomonas delafieldii</name>
    <dbReference type="NCBI Taxonomy" id="47920"/>
    <lineage>
        <taxon>Bacteria</taxon>
        <taxon>Pseudomonadati</taxon>
        <taxon>Pseudomonadota</taxon>
        <taxon>Betaproteobacteria</taxon>
        <taxon>Burkholderiales</taxon>
        <taxon>Comamonadaceae</taxon>
        <taxon>Acidovorax</taxon>
    </lineage>
</organism>
<comment type="caution">
    <text evidence="4">The sequence shown here is derived from an EMBL/GenBank/DDBJ whole genome shotgun (WGS) entry which is preliminary data.</text>
</comment>
<dbReference type="InterPro" id="IPR000182">
    <property type="entry name" value="GNAT_dom"/>
</dbReference>
<dbReference type="RefSeq" id="WP_209820092.1">
    <property type="nucleotide sequence ID" value="NZ_JAVDTL010000004.1"/>
</dbReference>
<dbReference type="EMBL" id="JAVDTS010000005">
    <property type="protein sequence ID" value="MDR6838889.1"/>
    <property type="molecule type" value="Genomic_DNA"/>
</dbReference>
<dbReference type="Proteomes" id="UP001253458">
    <property type="component" value="Unassembled WGS sequence"/>
</dbReference>
<dbReference type="CDD" id="cd04301">
    <property type="entry name" value="NAT_SF"/>
    <property type="match status" value="1"/>
</dbReference>
<evidence type="ECO:0000259" key="3">
    <source>
        <dbReference type="PROSITE" id="PS51186"/>
    </source>
</evidence>
<dbReference type="PANTHER" id="PTHR43877">
    <property type="entry name" value="AMINOALKYLPHOSPHONATE N-ACETYLTRANSFERASE-RELATED-RELATED"/>
    <property type="match status" value="1"/>
</dbReference>
<keyword evidence="4" id="KW-0687">Ribonucleoprotein</keyword>
<evidence type="ECO:0000256" key="1">
    <source>
        <dbReference type="ARBA" id="ARBA00022679"/>
    </source>
</evidence>
<dbReference type="PANTHER" id="PTHR43877:SF5">
    <property type="entry name" value="BLL8307 PROTEIN"/>
    <property type="match status" value="1"/>
</dbReference>
<dbReference type="Pfam" id="PF00583">
    <property type="entry name" value="Acetyltransf_1"/>
    <property type="match status" value="1"/>
</dbReference>
<sequence>MPNPSFLRADSASTCETRKSLMGLQAEYLRWVHGEIARCFPALCPRAGLSLPVEDLPGLKASQTDNLPSSVYYLIAVDGEAAGMCGLRPLGAGTVEVKRLYVRPAYRGLHLGSSALRKLYADACQAGYTRICLDTALFMQAAHRLYEAHGYADCAAYEGTEVPLALHSHWRFMQRFIHRPSHGTTHEHDLRTA</sequence>
<dbReference type="GO" id="GO:0016747">
    <property type="term" value="F:acyltransferase activity, transferring groups other than amino-acyl groups"/>
    <property type="evidence" value="ECO:0007669"/>
    <property type="project" value="InterPro"/>
</dbReference>
<dbReference type="InterPro" id="IPR016181">
    <property type="entry name" value="Acyl_CoA_acyltransferase"/>
</dbReference>